<keyword evidence="1" id="KW-0472">Membrane</keyword>
<protein>
    <submittedName>
        <fullName evidence="2">Uncharacterized protein</fullName>
    </submittedName>
</protein>
<gene>
    <name evidence="2" type="ORF">DFJ66_2833</name>
</gene>
<sequence length="175" mass="18968">MITRSYRTERVCATLLGVLALLVGGGALALNLLRVDRPALDFDPLRPYLLWVRIGALVLGVLAVVVGLRWAWRALTPERHPDLHLEDGLTVTSDALAQAVATDALQVDGVAAARVKVIGHPALRISLTLRHGTDVRHVWQDLEGVLTRARDALGLPALPAAVRLDLAARAKRRAR</sequence>
<dbReference type="Proteomes" id="UP000272729">
    <property type="component" value="Unassembled WGS sequence"/>
</dbReference>
<reference evidence="2 3" key="1">
    <citation type="submission" date="2018-10" db="EMBL/GenBank/DDBJ databases">
        <title>Sequencing the genomes of 1000 actinobacteria strains.</title>
        <authorList>
            <person name="Klenk H.-P."/>
        </authorList>
    </citation>
    <scope>NUCLEOTIDE SEQUENCE [LARGE SCALE GENOMIC DNA]</scope>
    <source>
        <strain evidence="2 3">DSM 43911</strain>
    </source>
</reference>
<feature type="transmembrane region" description="Helical" evidence="1">
    <location>
        <begin position="48"/>
        <end position="72"/>
    </location>
</feature>
<dbReference type="AlphaFoldDB" id="A0A495X7Q7"/>
<comment type="caution">
    <text evidence="2">The sequence shown here is derived from an EMBL/GenBank/DDBJ whole genome shotgun (WGS) entry which is preliminary data.</text>
</comment>
<proteinExistence type="predicted"/>
<dbReference type="OrthoDB" id="5186521at2"/>
<accession>A0A495X7Q7</accession>
<dbReference type="RefSeq" id="WP_121221469.1">
    <property type="nucleotide sequence ID" value="NZ_JBIUBA010000057.1"/>
</dbReference>
<evidence type="ECO:0000313" key="2">
    <source>
        <dbReference type="EMBL" id="RKT69599.1"/>
    </source>
</evidence>
<keyword evidence="3" id="KW-1185">Reference proteome</keyword>
<keyword evidence="1" id="KW-1133">Transmembrane helix</keyword>
<name>A0A495X7Q7_9PSEU</name>
<organism evidence="2 3">
    <name type="scientific">Saccharothrix variisporea</name>
    <dbReference type="NCBI Taxonomy" id="543527"/>
    <lineage>
        <taxon>Bacteria</taxon>
        <taxon>Bacillati</taxon>
        <taxon>Actinomycetota</taxon>
        <taxon>Actinomycetes</taxon>
        <taxon>Pseudonocardiales</taxon>
        <taxon>Pseudonocardiaceae</taxon>
        <taxon>Saccharothrix</taxon>
    </lineage>
</organism>
<dbReference type="EMBL" id="RBXR01000001">
    <property type="protein sequence ID" value="RKT69599.1"/>
    <property type="molecule type" value="Genomic_DNA"/>
</dbReference>
<evidence type="ECO:0000256" key="1">
    <source>
        <dbReference type="SAM" id="Phobius"/>
    </source>
</evidence>
<evidence type="ECO:0000313" key="3">
    <source>
        <dbReference type="Proteomes" id="UP000272729"/>
    </source>
</evidence>
<keyword evidence="1" id="KW-0812">Transmembrane</keyword>